<name>A0ABQ7G929_DUNSA</name>
<keyword evidence="1" id="KW-0472">Membrane</keyword>
<accession>A0ABQ7G929</accession>
<reference evidence="2" key="1">
    <citation type="submission" date="2017-08" db="EMBL/GenBank/DDBJ databases">
        <authorList>
            <person name="Polle J.E."/>
            <person name="Barry K."/>
            <person name="Cushman J."/>
            <person name="Schmutz J."/>
            <person name="Tran D."/>
            <person name="Hathwaick L.T."/>
            <person name="Yim W.C."/>
            <person name="Jenkins J."/>
            <person name="Mckie-Krisberg Z.M."/>
            <person name="Prochnik S."/>
            <person name="Lindquist E."/>
            <person name="Dockter R.B."/>
            <person name="Adam C."/>
            <person name="Molina H."/>
            <person name="Bunkerborg J."/>
            <person name="Jin E."/>
            <person name="Buchheim M."/>
            <person name="Magnuson J."/>
        </authorList>
    </citation>
    <scope>NUCLEOTIDE SEQUENCE</scope>
    <source>
        <strain evidence="2">CCAP 19/18</strain>
    </source>
</reference>
<proteinExistence type="predicted"/>
<comment type="caution">
    <text evidence="2">The sequence shown here is derived from an EMBL/GenBank/DDBJ whole genome shotgun (WGS) entry which is preliminary data.</text>
</comment>
<evidence type="ECO:0000313" key="3">
    <source>
        <dbReference type="Proteomes" id="UP000815325"/>
    </source>
</evidence>
<dbReference type="EMBL" id="MU069979">
    <property type="protein sequence ID" value="KAF5831072.1"/>
    <property type="molecule type" value="Genomic_DNA"/>
</dbReference>
<gene>
    <name evidence="2" type="ORF">DUNSADRAFT_13628</name>
</gene>
<evidence type="ECO:0000256" key="1">
    <source>
        <dbReference type="SAM" id="Phobius"/>
    </source>
</evidence>
<evidence type="ECO:0008006" key="4">
    <source>
        <dbReference type="Google" id="ProtNLM"/>
    </source>
</evidence>
<protein>
    <recommendedName>
        <fullName evidence="4">Encoded protein</fullName>
    </recommendedName>
</protein>
<keyword evidence="1" id="KW-1133">Transmembrane helix</keyword>
<feature type="transmembrane region" description="Helical" evidence="1">
    <location>
        <begin position="180"/>
        <end position="198"/>
    </location>
</feature>
<dbReference type="Proteomes" id="UP000815325">
    <property type="component" value="Unassembled WGS sequence"/>
</dbReference>
<keyword evidence="3" id="KW-1185">Reference proteome</keyword>
<sequence>MQHFPMSMSMFVHFEMSLHFATSMSMSVHFKMYLHVEMSMSMSVRFEMSLHFAMSMSVHFEMSLHFAMSVSVSVHFEMSLHFASCSILKSAWDWIPHCLAVNFGLHMNAILRCLTTRQKLPVSKTVSAVKLANVVLPVAAVVLGSIWEKALFNVGCIFVVLNIFRGGWDLTSDAPWNLKVLLISLVLCTIGWVIHAHPEFLARAFGLT</sequence>
<feature type="transmembrane region" description="Helical" evidence="1">
    <location>
        <begin position="150"/>
        <end position="168"/>
    </location>
</feature>
<organism evidence="2 3">
    <name type="scientific">Dunaliella salina</name>
    <name type="common">Green alga</name>
    <name type="synonym">Protococcus salinus</name>
    <dbReference type="NCBI Taxonomy" id="3046"/>
    <lineage>
        <taxon>Eukaryota</taxon>
        <taxon>Viridiplantae</taxon>
        <taxon>Chlorophyta</taxon>
        <taxon>core chlorophytes</taxon>
        <taxon>Chlorophyceae</taxon>
        <taxon>CS clade</taxon>
        <taxon>Chlamydomonadales</taxon>
        <taxon>Dunaliellaceae</taxon>
        <taxon>Dunaliella</taxon>
    </lineage>
</organism>
<evidence type="ECO:0000313" key="2">
    <source>
        <dbReference type="EMBL" id="KAF5831072.1"/>
    </source>
</evidence>
<keyword evidence="1" id="KW-0812">Transmembrane</keyword>